<gene>
    <name evidence="2" type="ORF">ACFFV7_29775</name>
</gene>
<feature type="chain" id="PRO_5045100853" description="Secreted protein" evidence="1">
    <location>
        <begin position="28"/>
        <end position="107"/>
    </location>
</feature>
<dbReference type="Proteomes" id="UP001589647">
    <property type="component" value="Unassembled WGS sequence"/>
</dbReference>
<name>A0ABV5IM07_9ACTN</name>
<dbReference type="RefSeq" id="WP_189652140.1">
    <property type="nucleotide sequence ID" value="NZ_BMRC01000025.1"/>
</dbReference>
<evidence type="ECO:0000313" key="3">
    <source>
        <dbReference type="Proteomes" id="UP001589647"/>
    </source>
</evidence>
<comment type="caution">
    <text evidence="2">The sequence shown here is derived from an EMBL/GenBank/DDBJ whole genome shotgun (WGS) entry which is preliminary data.</text>
</comment>
<evidence type="ECO:0008006" key="4">
    <source>
        <dbReference type="Google" id="ProtNLM"/>
    </source>
</evidence>
<keyword evidence="3" id="KW-1185">Reference proteome</keyword>
<protein>
    <recommendedName>
        <fullName evidence="4">Secreted protein</fullName>
    </recommendedName>
</protein>
<keyword evidence="1" id="KW-0732">Signal</keyword>
<proteinExistence type="predicted"/>
<evidence type="ECO:0000313" key="2">
    <source>
        <dbReference type="EMBL" id="MFB9205417.1"/>
    </source>
</evidence>
<organism evidence="2 3">
    <name type="scientific">Nonomuraea spiralis</name>
    <dbReference type="NCBI Taxonomy" id="46182"/>
    <lineage>
        <taxon>Bacteria</taxon>
        <taxon>Bacillati</taxon>
        <taxon>Actinomycetota</taxon>
        <taxon>Actinomycetes</taxon>
        <taxon>Streptosporangiales</taxon>
        <taxon>Streptosporangiaceae</taxon>
        <taxon>Nonomuraea</taxon>
    </lineage>
</organism>
<evidence type="ECO:0000256" key="1">
    <source>
        <dbReference type="SAM" id="SignalP"/>
    </source>
</evidence>
<accession>A0ABV5IM07</accession>
<reference evidence="2 3" key="1">
    <citation type="submission" date="2024-09" db="EMBL/GenBank/DDBJ databases">
        <authorList>
            <person name="Sun Q."/>
            <person name="Mori K."/>
        </authorList>
    </citation>
    <scope>NUCLEOTIDE SEQUENCE [LARGE SCALE GENOMIC DNA]</scope>
    <source>
        <strain evidence="2 3">CCM 3426</strain>
    </source>
</reference>
<feature type="signal peptide" evidence="1">
    <location>
        <begin position="1"/>
        <end position="27"/>
    </location>
</feature>
<sequence>MNRLLATLALVGSVGLSLYGGSATASASAVSTASAAGSLSGSCEAPYIGSDNRVHVFCTGPGIADLHVQCAWAWWRDAQTNIIDNGRAELALGCGWSPITSYYAEIH</sequence>
<dbReference type="EMBL" id="JBHMEI010000029">
    <property type="protein sequence ID" value="MFB9205417.1"/>
    <property type="molecule type" value="Genomic_DNA"/>
</dbReference>